<evidence type="ECO:0008006" key="3">
    <source>
        <dbReference type="Google" id="ProtNLM"/>
    </source>
</evidence>
<dbReference type="GO" id="GO:0070939">
    <property type="term" value="C:Dsl1/NZR complex"/>
    <property type="evidence" value="ECO:0007669"/>
    <property type="project" value="InterPro"/>
</dbReference>
<dbReference type="PANTHER" id="PTHR13520:SF0">
    <property type="entry name" value="RAD50-INTERACTING PROTEIN 1"/>
    <property type="match status" value="1"/>
</dbReference>
<dbReference type="InterPro" id="IPR042044">
    <property type="entry name" value="EXOC6PINT-1/Sec15/Tip20_C_dom2"/>
</dbReference>
<dbReference type="InterPro" id="IPR007528">
    <property type="entry name" value="RINT1_Tip20"/>
</dbReference>
<dbReference type="AlphaFoldDB" id="A0AA84Z3Z2"/>
<accession>A0AA84Z3Z2</accession>
<dbReference type="GO" id="GO:0006890">
    <property type="term" value="P:retrograde vesicle-mediated transport, Golgi to endoplasmic reticulum"/>
    <property type="evidence" value="ECO:0007669"/>
    <property type="project" value="InterPro"/>
</dbReference>
<dbReference type="GO" id="GO:0060628">
    <property type="term" value="P:regulation of ER to Golgi vesicle-mediated transport"/>
    <property type="evidence" value="ECO:0007669"/>
    <property type="project" value="TreeGrafter"/>
</dbReference>
<dbReference type="Pfam" id="PF04437">
    <property type="entry name" value="RINT1_TIP1"/>
    <property type="match status" value="2"/>
</dbReference>
<dbReference type="PANTHER" id="PTHR13520">
    <property type="entry name" value="RAD50-INTERACTING PROTEIN 1 RINT-1"/>
    <property type="match status" value="1"/>
</dbReference>
<dbReference type="GO" id="GO:0006888">
    <property type="term" value="P:endoplasmic reticulum to Golgi vesicle-mediated transport"/>
    <property type="evidence" value="ECO:0007669"/>
    <property type="project" value="InterPro"/>
</dbReference>
<name>A0AA84Z3Z2_9TREM</name>
<evidence type="ECO:0000313" key="2">
    <source>
        <dbReference type="WBParaSite" id="SMRG1_10880.1"/>
    </source>
</evidence>
<reference evidence="2" key="1">
    <citation type="submission" date="2023-11" db="UniProtKB">
        <authorList>
            <consortium name="WormBaseParasite"/>
        </authorList>
    </citation>
    <scope>IDENTIFICATION</scope>
</reference>
<organism evidence="1 2">
    <name type="scientific">Schistosoma margrebowiei</name>
    <dbReference type="NCBI Taxonomy" id="48269"/>
    <lineage>
        <taxon>Eukaryota</taxon>
        <taxon>Metazoa</taxon>
        <taxon>Spiralia</taxon>
        <taxon>Lophotrochozoa</taxon>
        <taxon>Platyhelminthes</taxon>
        <taxon>Trematoda</taxon>
        <taxon>Digenea</taxon>
        <taxon>Strigeidida</taxon>
        <taxon>Schistosomatoidea</taxon>
        <taxon>Schistosomatidae</taxon>
        <taxon>Schistosoma</taxon>
    </lineage>
</organism>
<dbReference type="WBParaSite" id="SMRG1_10880.1">
    <property type="protein sequence ID" value="SMRG1_10880.1"/>
    <property type="gene ID" value="SMRG1_10880"/>
</dbReference>
<sequence length="902" mass="104030">MLFDTRRNLIKNTVEPYQRVFSTRCSPLTLANHLNPTDYKMSLELYTKRLNEIVRPTGNVKEQLLSAIKDIEAKIEHLKEIIFLSENCEISHVCHASEDLKVRMEKLFEGISKNQKHMVGLIPKVFPLHDVAYPVIEECEALTKQLRILEFAEHLSFLESGVLSARIINDKDTLIESIKQYFSFLNTQLSTDPDILPSILEQSQQHKTCLDSLLYLMTDFECLLKKLNFPVIVSEVLEEGGLQTWCDDDLQLFSNDFQALSTFDISHLNILISRPLLIDVCFPMHIILAPMEKRFRYHFCGSQKTNRVDMPEWYMSQVLQWIRTNDYFVTVVDRDFISDKDNTPVSVRLQLMRGLVTLLLDKLHYDLGISAFMPVRFGYQFQMRRSNSEITSFPMDSDPRNSSSNELLENAQNFSHLLDVILQTDAKLTQLGYPNDYPKPSDVLSHPKVFSHWLLLEQCLASDRLKLVLGDFSSWSVVDETEKRPQCVDDFIALLHAVGFRSRQLSDKISRARFVQIQLNLIREFFNDIVLSARRKFENDDSNDLGQSKNKSEVSNAKTTVLGNLFSSRSRSPNASSETKKISIINQLFNCFVDGIGQKLSSRWIIVLNAIKCLHDVMLEWANDQYYVTFWEDLSTRALLQFGDPWLIDIGLCPLVIDEIVKESEQNEPKNETFDELHSSNAYLGLHGGVFTQMLRLYNGEIKNMLKETVDLTLTDLKSKSLVYVYATDHWLRASSVSGYLSNMKSELSNLTMSANASVFFLALRDWLYQLSESLHPKLFTHVWKEIASQLDDYLYNELILSNRFSPLGAAQLRFDLTNYLYPMFSLYTECPESYFFQIRDACVLLNLLRGTAELLRETIMESMNSQQKRDNDPLGPLLELGVYRLTPEEALRILSLRAIPE</sequence>
<dbReference type="PROSITE" id="PS51386">
    <property type="entry name" value="RINT1_TIP20"/>
    <property type="match status" value="1"/>
</dbReference>
<dbReference type="Gene3D" id="1.20.58.670">
    <property type="entry name" value="Dsl1p vesicle tethering complex, Tip20p subunit, domain D"/>
    <property type="match status" value="1"/>
</dbReference>
<evidence type="ECO:0000313" key="1">
    <source>
        <dbReference type="Proteomes" id="UP000050790"/>
    </source>
</evidence>
<proteinExistence type="predicted"/>
<dbReference type="Proteomes" id="UP000050790">
    <property type="component" value="Unassembled WGS sequence"/>
</dbReference>
<protein>
    <recommendedName>
        <fullName evidence="3">RAD50-interacting protein 1</fullName>
    </recommendedName>
</protein>